<sequence>MLELIGGCETIDGDLDASIQRLMSAKSVLTDGTSRLVAERGGVSHPLETTGEMLVNADVQGWAGEGGREEENESRGVVFPVSRRALLLPLMRKRYISVLLMHFSDGLPRDPDGHVYLEASPAYFEAFLDELTLHETHRTGTVDLPPSKVADPTYSEYHSLFMRELQSFSAPTHIRRGAATTKAVDGACDEKAIADVIQTSLSDLEKVMKRLTCRREEVVKFLSAMEPFMKGQDDARGDSAVLSLEVLGRKVSCMKRTLQRLGNDHPLLTRFSNTPPCWGDRRVRQTPTKHFVNTVDFARRRMTMPKGQLIRPPLMDEAERELFREDLTMYGLTYSPILDLPAGHEWVIKSAEEWVSLLDMIKKPTCRPSLLFKSSRDGSAYATMLQCVAGKSGLLFALRDGDTHRCGCFLGGEITPPADPKQTTRYRVPFFFYSLSGAYETVTKIELPEEKQNVEVAGTQGAVKDTKDEPRGNVAFASGCLWLGFDTPGPAADLSSCHLWIKRDQLPEGYTGVYTQHGDGSLAQTMNFTCDEMEIYHMEPTTYGWRPGKPRSFMDWLFGGMCRHTQNRDIDR</sequence>
<evidence type="ECO:0000313" key="2">
    <source>
        <dbReference type="EMBL" id="CEL95620.1"/>
    </source>
</evidence>
<dbReference type="InParanoid" id="A0A0G4EHG3"/>
<feature type="domain" description="TLDc" evidence="1">
    <location>
        <begin position="363"/>
        <end position="538"/>
    </location>
</feature>
<dbReference type="PhylomeDB" id="A0A0G4EHG3"/>
<accession>A0A0G4EHG3</accession>
<dbReference type="Proteomes" id="UP000041254">
    <property type="component" value="Unassembled WGS sequence"/>
</dbReference>
<keyword evidence="3" id="KW-1185">Reference proteome</keyword>
<reference evidence="2 3" key="1">
    <citation type="submission" date="2014-11" db="EMBL/GenBank/DDBJ databases">
        <authorList>
            <person name="Zhu J."/>
            <person name="Qi W."/>
            <person name="Song R."/>
        </authorList>
    </citation>
    <scope>NUCLEOTIDE SEQUENCE [LARGE SCALE GENOMIC DNA]</scope>
</reference>
<dbReference type="InterPro" id="IPR006571">
    <property type="entry name" value="TLDc_dom"/>
</dbReference>
<organism evidence="2 3">
    <name type="scientific">Vitrella brassicaformis (strain CCMP3155)</name>
    <dbReference type="NCBI Taxonomy" id="1169540"/>
    <lineage>
        <taxon>Eukaryota</taxon>
        <taxon>Sar</taxon>
        <taxon>Alveolata</taxon>
        <taxon>Colpodellida</taxon>
        <taxon>Vitrellaceae</taxon>
        <taxon>Vitrella</taxon>
    </lineage>
</organism>
<evidence type="ECO:0000313" key="3">
    <source>
        <dbReference type="Proteomes" id="UP000041254"/>
    </source>
</evidence>
<dbReference type="AlphaFoldDB" id="A0A0G4EHG3"/>
<gene>
    <name evidence="2" type="ORF">Vbra_4949</name>
</gene>
<dbReference type="VEuPathDB" id="CryptoDB:Vbra_4949"/>
<name>A0A0G4EHG3_VITBC</name>
<proteinExistence type="predicted"/>
<dbReference type="EMBL" id="CDMY01000234">
    <property type="protein sequence ID" value="CEL95620.1"/>
    <property type="molecule type" value="Genomic_DNA"/>
</dbReference>
<dbReference type="Pfam" id="PF07534">
    <property type="entry name" value="TLD"/>
    <property type="match status" value="1"/>
</dbReference>
<evidence type="ECO:0000259" key="1">
    <source>
        <dbReference type="Pfam" id="PF07534"/>
    </source>
</evidence>
<protein>
    <recommendedName>
        <fullName evidence="1">TLDc domain-containing protein</fullName>
    </recommendedName>
</protein>